<name>A0A4R6QE19_9FLAO</name>
<dbReference type="AlphaFoldDB" id="A0A4R6QE19"/>
<gene>
    <name evidence="1" type="ORF">BC748_1216</name>
</gene>
<organism evidence="1 2">
    <name type="scientific">Flavobacterium dankookense</name>
    <dbReference type="NCBI Taxonomy" id="706186"/>
    <lineage>
        <taxon>Bacteria</taxon>
        <taxon>Pseudomonadati</taxon>
        <taxon>Bacteroidota</taxon>
        <taxon>Flavobacteriia</taxon>
        <taxon>Flavobacteriales</taxon>
        <taxon>Flavobacteriaceae</taxon>
        <taxon>Flavobacterium</taxon>
    </lineage>
</organism>
<comment type="caution">
    <text evidence="1">The sequence shown here is derived from an EMBL/GenBank/DDBJ whole genome shotgun (WGS) entry which is preliminary data.</text>
</comment>
<proteinExistence type="predicted"/>
<evidence type="ECO:0000313" key="2">
    <source>
        <dbReference type="Proteomes" id="UP000295260"/>
    </source>
</evidence>
<dbReference type="EMBL" id="SNXR01000012">
    <property type="protein sequence ID" value="TDP60236.1"/>
    <property type="molecule type" value="Genomic_DNA"/>
</dbReference>
<evidence type="ECO:0008006" key="3">
    <source>
        <dbReference type="Google" id="ProtNLM"/>
    </source>
</evidence>
<evidence type="ECO:0000313" key="1">
    <source>
        <dbReference type="EMBL" id="TDP60236.1"/>
    </source>
</evidence>
<dbReference type="RefSeq" id="WP_133532521.1">
    <property type="nucleotide sequence ID" value="NZ_SNXR01000012.1"/>
</dbReference>
<keyword evidence="2" id="KW-1185">Reference proteome</keyword>
<accession>A0A4R6QE19</accession>
<dbReference type="PROSITE" id="PS51257">
    <property type="entry name" value="PROKAR_LIPOPROTEIN"/>
    <property type="match status" value="1"/>
</dbReference>
<dbReference type="Proteomes" id="UP000295260">
    <property type="component" value="Unassembled WGS sequence"/>
</dbReference>
<sequence length="159" mass="18399">MKKIVFILSILFTFSCSNNDSENNSSDKIIGTWRHTKSTYIQNNSQQYDQLFESSCDIQNRFIIKKDGTFDKIRYSPNTDFGGCILQTSSFAGEKIWAKSNTNQYVFQTISSNPNYDSETLIAVKATFEGNKMILKFIELQNENNPEDVAFYIETYERQ</sequence>
<protein>
    <recommendedName>
        <fullName evidence="3">Lipocalin-like protein</fullName>
    </recommendedName>
</protein>
<reference evidence="1 2" key="1">
    <citation type="submission" date="2019-03" db="EMBL/GenBank/DDBJ databases">
        <title>Genomic Encyclopedia of Archaeal and Bacterial Type Strains, Phase II (KMG-II): from individual species to whole genera.</title>
        <authorList>
            <person name="Goeker M."/>
        </authorList>
    </citation>
    <scope>NUCLEOTIDE SEQUENCE [LARGE SCALE GENOMIC DNA]</scope>
    <source>
        <strain evidence="1 2">DSM 25687</strain>
    </source>
</reference>
<dbReference type="OrthoDB" id="882993at2"/>